<reference evidence="1 2" key="1">
    <citation type="submission" date="2020-08" db="EMBL/GenBank/DDBJ databases">
        <title>Sequencing the genomes of 1000 actinobacteria strains.</title>
        <authorList>
            <person name="Klenk H.-P."/>
        </authorList>
    </citation>
    <scope>NUCLEOTIDE SEQUENCE [LARGE SCALE GENOMIC DNA]</scope>
    <source>
        <strain evidence="1 2">DSM 45084</strain>
    </source>
</reference>
<organism evidence="1 2">
    <name type="scientific">Saccharothrix violaceirubra</name>
    <dbReference type="NCBI Taxonomy" id="413306"/>
    <lineage>
        <taxon>Bacteria</taxon>
        <taxon>Bacillati</taxon>
        <taxon>Actinomycetota</taxon>
        <taxon>Actinomycetes</taxon>
        <taxon>Pseudonocardiales</taxon>
        <taxon>Pseudonocardiaceae</taxon>
        <taxon>Saccharothrix</taxon>
    </lineage>
</organism>
<dbReference type="RefSeq" id="WP_184668509.1">
    <property type="nucleotide sequence ID" value="NZ_BAABAI010000013.1"/>
</dbReference>
<name>A0A7W7T220_9PSEU</name>
<keyword evidence="2" id="KW-1185">Reference proteome</keyword>
<dbReference type="Proteomes" id="UP000542674">
    <property type="component" value="Unassembled WGS sequence"/>
</dbReference>
<evidence type="ECO:0000313" key="1">
    <source>
        <dbReference type="EMBL" id="MBB4965109.1"/>
    </source>
</evidence>
<proteinExistence type="predicted"/>
<dbReference type="EMBL" id="JACHJS010000001">
    <property type="protein sequence ID" value="MBB4965109.1"/>
    <property type="molecule type" value="Genomic_DNA"/>
</dbReference>
<evidence type="ECO:0000313" key="2">
    <source>
        <dbReference type="Proteomes" id="UP000542674"/>
    </source>
</evidence>
<comment type="caution">
    <text evidence="1">The sequence shown here is derived from an EMBL/GenBank/DDBJ whole genome shotgun (WGS) entry which is preliminary data.</text>
</comment>
<protein>
    <submittedName>
        <fullName evidence="1">Uncharacterized protein</fullName>
    </submittedName>
</protein>
<sequence>MTRSFAGRMAEVRLVGRLLDRDPGSPTWPPVLVYEGAAAAGKTDLLRDLDERSLGTVPSVRLDLAALEAELDDEPLPRVLAAIAFGLSRQCRLYGSLRFDRLVVGMLARALALDGVDPRAAARQVTEMLKERRGLTTLKQALGEVAQDALAFVPGGAPGAGVVTGAVGFVVDRLSTWTATRGTALGRHVTWYGDQDRGLDRDPVEVLVELNRADRRDAEDLLVDAFVADLRDDFRTGRHSSEWTMNCLLLLDGADTGLGRALVDALHAARRRQVARGVVPDTPLAVVAASRGGLLSALSKVERATVHTLTAHDTPLPEDRRVVWLRRVLPPLSPDEVYETVRGLGIDGQGHRTLASVLHQLTGGHPGGTHLVLDAVAAEGTTVVDPEKLLRSGVEERLGALLLGDVDDAALDVLVTCSAARDHAEAMPLVDRFDDVLPAGMWTADTHTTLLRLLLLRRLARRPDDHPDGRRAVHRGLRLSAEQRGDLAGRLHHALAADDADHVVAVLDDRLDTDRLTDWLALLDAVVTAPRPPGASADPAPGDPVRVLVTALRIVTDPVCGVGRGVLHWRIAGAYRDLARRVGDRAEDQEGLLDLVDRVHHHEQLGRQWRRSGRRTPKEGP</sequence>
<gene>
    <name evidence="1" type="ORF">F4559_002468</name>
</gene>
<dbReference type="AlphaFoldDB" id="A0A7W7T220"/>
<accession>A0A7W7T220</accession>